<feature type="compositionally biased region" description="Basic residues" evidence="7">
    <location>
        <begin position="48"/>
        <end position="57"/>
    </location>
</feature>
<proteinExistence type="predicted"/>
<dbReference type="InterPro" id="IPR013130">
    <property type="entry name" value="Fe3_Rdtase_TM_dom"/>
</dbReference>
<feature type="domain" description="FAD-binding FR-type" evidence="9">
    <location>
        <begin position="228"/>
        <end position="382"/>
    </location>
</feature>
<dbReference type="GO" id="GO:0006811">
    <property type="term" value="P:monoatomic ion transport"/>
    <property type="evidence" value="ECO:0007669"/>
    <property type="project" value="UniProtKB-KW"/>
</dbReference>
<evidence type="ECO:0000256" key="8">
    <source>
        <dbReference type="SAM" id="Phobius"/>
    </source>
</evidence>
<dbReference type="SUPFAM" id="SSF52343">
    <property type="entry name" value="Ferredoxin reductase-like, C-terminal NADP-linked domain"/>
    <property type="match status" value="1"/>
</dbReference>
<dbReference type="GO" id="GO:0005886">
    <property type="term" value="C:plasma membrane"/>
    <property type="evidence" value="ECO:0007669"/>
    <property type="project" value="TreeGrafter"/>
</dbReference>
<name>A0AAD5SL83_9FUNG</name>
<evidence type="ECO:0000313" key="10">
    <source>
        <dbReference type="EMBL" id="KAJ3052894.1"/>
    </source>
</evidence>
<feature type="transmembrane region" description="Helical" evidence="8">
    <location>
        <begin position="200"/>
        <end position="217"/>
    </location>
</feature>
<keyword evidence="5" id="KW-0406">Ion transport</keyword>
<keyword evidence="6 8" id="KW-0472">Membrane</keyword>
<accession>A0AAD5SL83</accession>
<comment type="subcellular location">
    <subcellularLocation>
        <location evidence="1">Membrane</location>
        <topology evidence="1">Multi-pass membrane protein</topology>
    </subcellularLocation>
</comment>
<evidence type="ECO:0000256" key="5">
    <source>
        <dbReference type="ARBA" id="ARBA00023065"/>
    </source>
</evidence>
<dbReference type="PROSITE" id="PS51384">
    <property type="entry name" value="FAD_FR"/>
    <property type="match status" value="1"/>
</dbReference>
<sequence>MSRLRALVFSLLLILHVAVIAYWWDVAWQRRVDTALEAARKPAGGGGHAHRRQHGGHGGHEITRDMIKIPITWQIVCSQLFRVMGHPPAIQLALTLLPVSRNSVLGTFLKMDYDDTLEFHRWSGIWTLAFTLAHGLGHELPSAVANNSFEWYAKRFFNINKANIEQYRSWLLQTGYWSTLLFIHIIFHALPFFRRRNYTWFYINHFLAWGAIILSIIHASPMLYLALPSFFLYILDAAIRLRRRAKPSVVKSVTVEPCGYIRMDIEGFSQVCQPAQWVNVRIPGLGRVMYHPFTVAGIHRGVGAGSDGVRVEVVGGKALQVNTVHTPTPADSISLLIKPSGKVTRFTNNIVSHFQTLREKDTENSTPMVLHVDGPFGSFPDAFFNADTFIVVAGGSGISGALGIASAILDAGRLQKVYLLWTSREVGIEETSLYKDLLSHSNSDDLIAQTVTTGGSNPSPRVAMPSYFSTISADCKPGTAVSIYGCGPESLARDIQVEAEKLLKAGYKVECYNRGYER</sequence>
<protein>
    <submittedName>
        <fullName evidence="10">Ferric/cupric-chelate reductase</fullName>
    </submittedName>
</protein>
<dbReference type="Proteomes" id="UP001212841">
    <property type="component" value="Unassembled WGS sequence"/>
</dbReference>
<keyword evidence="2 8" id="KW-0812">Transmembrane</keyword>
<dbReference type="CDD" id="cd06186">
    <property type="entry name" value="NOX_Duox_like_FAD_NADP"/>
    <property type="match status" value="1"/>
</dbReference>
<organism evidence="10 11">
    <name type="scientific">Rhizophlyctis rosea</name>
    <dbReference type="NCBI Taxonomy" id="64517"/>
    <lineage>
        <taxon>Eukaryota</taxon>
        <taxon>Fungi</taxon>
        <taxon>Fungi incertae sedis</taxon>
        <taxon>Chytridiomycota</taxon>
        <taxon>Chytridiomycota incertae sedis</taxon>
        <taxon>Chytridiomycetes</taxon>
        <taxon>Rhizophlyctidales</taxon>
        <taxon>Rhizophlyctidaceae</taxon>
        <taxon>Rhizophlyctis</taxon>
    </lineage>
</organism>
<dbReference type="PANTHER" id="PTHR11972:SF69">
    <property type="entry name" value="FERRIC REDUCTION OXIDASE 6-RELATED"/>
    <property type="match status" value="1"/>
</dbReference>
<evidence type="ECO:0000256" key="1">
    <source>
        <dbReference type="ARBA" id="ARBA00004141"/>
    </source>
</evidence>
<evidence type="ECO:0000256" key="7">
    <source>
        <dbReference type="SAM" id="MobiDB-lite"/>
    </source>
</evidence>
<comment type="caution">
    <text evidence="10">The sequence shown here is derived from an EMBL/GenBank/DDBJ whole genome shotgun (WGS) entry which is preliminary data.</text>
</comment>
<keyword evidence="4" id="KW-0560">Oxidoreductase</keyword>
<evidence type="ECO:0000313" key="11">
    <source>
        <dbReference type="Proteomes" id="UP001212841"/>
    </source>
</evidence>
<reference evidence="10" key="1">
    <citation type="submission" date="2020-05" db="EMBL/GenBank/DDBJ databases">
        <title>Phylogenomic resolution of chytrid fungi.</title>
        <authorList>
            <person name="Stajich J.E."/>
            <person name="Amses K."/>
            <person name="Simmons R."/>
            <person name="Seto K."/>
            <person name="Myers J."/>
            <person name="Bonds A."/>
            <person name="Quandt C.A."/>
            <person name="Barry K."/>
            <person name="Liu P."/>
            <person name="Grigoriev I."/>
            <person name="Longcore J.E."/>
            <person name="James T.Y."/>
        </authorList>
    </citation>
    <scope>NUCLEOTIDE SEQUENCE</scope>
    <source>
        <strain evidence="10">JEL0318</strain>
    </source>
</reference>
<evidence type="ECO:0000256" key="4">
    <source>
        <dbReference type="ARBA" id="ARBA00023002"/>
    </source>
</evidence>
<evidence type="ECO:0000256" key="6">
    <source>
        <dbReference type="ARBA" id="ARBA00023136"/>
    </source>
</evidence>
<gene>
    <name evidence="10" type="primary">FRE1_2</name>
    <name evidence="10" type="ORF">HK097_005458</name>
</gene>
<dbReference type="GO" id="GO:0016491">
    <property type="term" value="F:oxidoreductase activity"/>
    <property type="evidence" value="ECO:0007669"/>
    <property type="project" value="UniProtKB-KW"/>
</dbReference>
<dbReference type="AlphaFoldDB" id="A0AAD5SL83"/>
<feature type="region of interest" description="Disordered" evidence="7">
    <location>
        <begin position="41"/>
        <end position="60"/>
    </location>
</feature>
<dbReference type="InterPro" id="IPR039261">
    <property type="entry name" value="FNR_nucleotide-bd"/>
</dbReference>
<dbReference type="PANTHER" id="PTHR11972">
    <property type="entry name" value="NADPH OXIDASE"/>
    <property type="match status" value="1"/>
</dbReference>
<dbReference type="Pfam" id="PF01794">
    <property type="entry name" value="Ferric_reduct"/>
    <property type="match status" value="1"/>
</dbReference>
<feature type="transmembrane region" description="Helical" evidence="8">
    <location>
        <begin position="175"/>
        <end position="193"/>
    </location>
</feature>
<keyword evidence="11" id="KW-1185">Reference proteome</keyword>
<dbReference type="Gene3D" id="3.40.50.80">
    <property type="entry name" value="Nucleotide-binding domain of ferredoxin-NADP reductase (FNR) module"/>
    <property type="match status" value="1"/>
</dbReference>
<dbReference type="InterPro" id="IPR017927">
    <property type="entry name" value="FAD-bd_FR_type"/>
</dbReference>
<dbReference type="InterPro" id="IPR050369">
    <property type="entry name" value="RBOH/FRE"/>
</dbReference>
<evidence type="ECO:0000259" key="9">
    <source>
        <dbReference type="PROSITE" id="PS51384"/>
    </source>
</evidence>
<dbReference type="EMBL" id="JADGJD010000256">
    <property type="protein sequence ID" value="KAJ3052894.1"/>
    <property type="molecule type" value="Genomic_DNA"/>
</dbReference>
<keyword evidence="3 8" id="KW-1133">Transmembrane helix</keyword>
<evidence type="ECO:0000256" key="2">
    <source>
        <dbReference type="ARBA" id="ARBA00022692"/>
    </source>
</evidence>
<evidence type="ECO:0000256" key="3">
    <source>
        <dbReference type="ARBA" id="ARBA00022989"/>
    </source>
</evidence>
<keyword evidence="5" id="KW-0813">Transport</keyword>